<gene>
    <name evidence="1" type="ORF">Pan97_52240</name>
</gene>
<dbReference type="Proteomes" id="UP000318626">
    <property type="component" value="Chromosome"/>
</dbReference>
<protein>
    <submittedName>
        <fullName evidence="1">Uncharacterized protein</fullName>
    </submittedName>
</protein>
<keyword evidence="2" id="KW-1185">Reference proteome</keyword>
<reference evidence="2" key="1">
    <citation type="submission" date="2019-02" db="EMBL/GenBank/DDBJ databases">
        <title>Deep-cultivation of Planctomycetes and their phenomic and genomic characterization uncovers novel biology.</title>
        <authorList>
            <person name="Wiegand S."/>
            <person name="Jogler M."/>
            <person name="Boedeker C."/>
            <person name="Pinto D."/>
            <person name="Vollmers J."/>
            <person name="Rivas-Marin E."/>
            <person name="Kohn T."/>
            <person name="Peeters S.H."/>
            <person name="Heuer A."/>
            <person name="Rast P."/>
            <person name="Oberbeckmann S."/>
            <person name="Bunk B."/>
            <person name="Jeske O."/>
            <person name="Meyerdierks A."/>
            <person name="Storesund J.E."/>
            <person name="Kallscheuer N."/>
            <person name="Luecker S."/>
            <person name="Lage O.M."/>
            <person name="Pohl T."/>
            <person name="Merkel B.J."/>
            <person name="Hornburger P."/>
            <person name="Mueller R.-W."/>
            <person name="Bruemmer F."/>
            <person name="Labrenz M."/>
            <person name="Spormann A.M."/>
            <person name="Op den Camp H."/>
            <person name="Overmann J."/>
            <person name="Amann R."/>
            <person name="Jetten M.S.M."/>
            <person name="Mascher T."/>
            <person name="Medema M.H."/>
            <person name="Devos D.P."/>
            <person name="Kaster A.-K."/>
            <person name="Ovreas L."/>
            <person name="Rohde M."/>
            <person name="Galperin M.Y."/>
            <person name="Jogler C."/>
        </authorList>
    </citation>
    <scope>NUCLEOTIDE SEQUENCE [LARGE SCALE GENOMIC DNA]</scope>
    <source>
        <strain evidence="2">Pan97</strain>
    </source>
</reference>
<sequence>MAKKQVQPENSKSSQQQKTCFIVTPIGAKDSATRRSAEGLLNAVIRPVMEDLGYDVKVAHEIATPGSITKQVIELLLSAEVVIANLTDLNPNVMYELAVRHAKRLPVVSFAEDGTKLPFDIADERTIFYQNDLYGVDAASRALRESIEVVTQEDYSCDNPIYRAATSLLIQVSPDTPEPDKYLAKRMDSIEAAIQDIARQGGEMGASASSSRARVTGRKIKWIIEGDNEELAQLKKSLSQVPYVSYVTLKGSRMSFVQTSDNYQLERRKIDRILDAFNATVVNKVTMHE</sequence>
<evidence type="ECO:0000313" key="1">
    <source>
        <dbReference type="EMBL" id="QDU78142.1"/>
    </source>
</evidence>
<dbReference type="AlphaFoldDB" id="A0A518CFY2"/>
<evidence type="ECO:0000313" key="2">
    <source>
        <dbReference type="Proteomes" id="UP000318626"/>
    </source>
</evidence>
<dbReference type="SUPFAM" id="SSF52309">
    <property type="entry name" value="N-(deoxy)ribosyltransferase-like"/>
    <property type="match status" value="1"/>
</dbReference>
<name>A0A518CFY2_9BACT</name>
<dbReference type="KEGG" id="bvo:Pan97_52240"/>
<organism evidence="1 2">
    <name type="scientific">Bremerella volcania</name>
    <dbReference type="NCBI Taxonomy" id="2527984"/>
    <lineage>
        <taxon>Bacteria</taxon>
        <taxon>Pseudomonadati</taxon>
        <taxon>Planctomycetota</taxon>
        <taxon>Planctomycetia</taxon>
        <taxon>Pirellulales</taxon>
        <taxon>Pirellulaceae</taxon>
        <taxon>Bremerella</taxon>
    </lineage>
</organism>
<dbReference type="RefSeq" id="WP_144977736.1">
    <property type="nucleotide sequence ID" value="NZ_CP036289.1"/>
</dbReference>
<dbReference type="EMBL" id="CP036289">
    <property type="protein sequence ID" value="QDU78142.1"/>
    <property type="molecule type" value="Genomic_DNA"/>
</dbReference>
<proteinExistence type="predicted"/>
<dbReference type="OrthoDB" id="9815193at2"/>
<accession>A0A518CFY2</accession>
<dbReference type="Gene3D" id="3.40.50.450">
    <property type="match status" value="1"/>
</dbReference>